<evidence type="ECO:0000313" key="1">
    <source>
        <dbReference type="EMBL" id="MDX4955640.1"/>
    </source>
</evidence>
<proteinExistence type="predicted"/>
<name>A0AAJ2R0A8_DELAC</name>
<dbReference type="Proteomes" id="UP001287445">
    <property type="component" value="Unassembled WGS sequence"/>
</dbReference>
<dbReference type="RefSeq" id="WP_319075250.1">
    <property type="nucleotide sequence ID" value="NZ_JAWWMZ010000008.1"/>
</dbReference>
<comment type="caution">
    <text evidence="1">The sequence shown here is derived from an EMBL/GenBank/DDBJ whole genome shotgun (WGS) entry which is preliminary data.</text>
</comment>
<organism evidence="1 2">
    <name type="scientific">Delftia acidovorans</name>
    <name type="common">Pseudomonas acidovorans</name>
    <name type="synonym">Comamonas acidovorans</name>
    <dbReference type="NCBI Taxonomy" id="80866"/>
    <lineage>
        <taxon>Bacteria</taxon>
        <taxon>Pseudomonadati</taxon>
        <taxon>Pseudomonadota</taxon>
        <taxon>Betaproteobacteria</taxon>
        <taxon>Burkholderiales</taxon>
        <taxon>Comamonadaceae</taxon>
        <taxon>Delftia</taxon>
    </lineage>
</organism>
<reference evidence="1" key="1">
    <citation type="submission" date="2023-11" db="EMBL/GenBank/DDBJ databases">
        <title>Identification and selenium tolerance of Delftia acidovorans R3-25.</title>
        <authorList>
            <person name="Zhang S."/>
            <person name="Liu Y."/>
            <person name="Guo Y."/>
        </authorList>
    </citation>
    <scope>NUCLEOTIDE SEQUENCE</scope>
    <source>
        <strain evidence="1">R3-25</strain>
    </source>
</reference>
<gene>
    <name evidence="1" type="ORF">SGN30_19675</name>
</gene>
<protein>
    <submittedName>
        <fullName evidence="1">Uncharacterized protein</fullName>
    </submittedName>
</protein>
<dbReference type="AlphaFoldDB" id="A0AAJ2R0A8"/>
<accession>A0AAJ2R0A8</accession>
<dbReference type="EMBL" id="JAWWMZ010000008">
    <property type="protein sequence ID" value="MDX4955640.1"/>
    <property type="molecule type" value="Genomic_DNA"/>
</dbReference>
<sequence>MPTSSELFIRTKQSAKYRDSLSVPSLKLHIVELKVAWTGAQPHT</sequence>
<evidence type="ECO:0000313" key="2">
    <source>
        <dbReference type="Proteomes" id="UP001287445"/>
    </source>
</evidence>